<gene>
    <name evidence="4" type="primary">btrV_2</name>
    <name evidence="4" type="ORF">NNJEOMEG_01600</name>
</gene>
<evidence type="ECO:0000256" key="1">
    <source>
        <dbReference type="ARBA" id="ARBA00009013"/>
    </source>
</evidence>
<dbReference type="Proteomes" id="UP000494245">
    <property type="component" value="Unassembled WGS sequence"/>
</dbReference>
<feature type="domain" description="STAS" evidence="3">
    <location>
        <begin position="1"/>
        <end position="111"/>
    </location>
</feature>
<dbReference type="InterPro" id="IPR002645">
    <property type="entry name" value="STAS_dom"/>
</dbReference>
<organism evidence="4 5">
    <name type="scientific">Fundidesulfovibrio magnetotacticus</name>
    <dbReference type="NCBI Taxonomy" id="2730080"/>
    <lineage>
        <taxon>Bacteria</taxon>
        <taxon>Pseudomonadati</taxon>
        <taxon>Thermodesulfobacteriota</taxon>
        <taxon>Desulfovibrionia</taxon>
        <taxon>Desulfovibrionales</taxon>
        <taxon>Desulfovibrionaceae</taxon>
        <taxon>Fundidesulfovibrio</taxon>
    </lineage>
</organism>
<evidence type="ECO:0000259" key="3">
    <source>
        <dbReference type="PROSITE" id="PS50801"/>
    </source>
</evidence>
<dbReference type="RefSeq" id="WP_173083132.1">
    <property type="nucleotide sequence ID" value="NZ_BLTE01000006.1"/>
</dbReference>
<evidence type="ECO:0000256" key="2">
    <source>
        <dbReference type="RuleBase" id="RU003749"/>
    </source>
</evidence>
<comment type="similarity">
    <text evidence="1 2">Belongs to the anti-sigma-factor antagonist family.</text>
</comment>
<evidence type="ECO:0000313" key="4">
    <source>
        <dbReference type="EMBL" id="GFK93766.1"/>
    </source>
</evidence>
<dbReference type="EMBL" id="BLTE01000006">
    <property type="protein sequence ID" value="GFK93766.1"/>
    <property type="molecule type" value="Genomic_DNA"/>
</dbReference>
<dbReference type="GO" id="GO:0043856">
    <property type="term" value="F:anti-sigma factor antagonist activity"/>
    <property type="evidence" value="ECO:0007669"/>
    <property type="project" value="InterPro"/>
</dbReference>
<reference evidence="4 5" key="1">
    <citation type="submission" date="2020-04" db="EMBL/GenBank/DDBJ databases">
        <authorList>
            <consortium name="Desulfovibrio sp. FSS-1 genome sequencing consortium"/>
            <person name="Shimoshige H."/>
            <person name="Kobayashi H."/>
            <person name="Maekawa T."/>
        </authorList>
    </citation>
    <scope>NUCLEOTIDE SEQUENCE [LARGE SCALE GENOMIC DNA]</scope>
    <source>
        <strain evidence="4 5">SIID29052-01</strain>
    </source>
</reference>
<dbReference type="AlphaFoldDB" id="A0A6V8LVC1"/>
<dbReference type="Pfam" id="PF01740">
    <property type="entry name" value="STAS"/>
    <property type="match status" value="1"/>
</dbReference>
<evidence type="ECO:0000313" key="5">
    <source>
        <dbReference type="Proteomes" id="UP000494245"/>
    </source>
</evidence>
<dbReference type="InterPro" id="IPR003658">
    <property type="entry name" value="Anti-sigma_ant"/>
</dbReference>
<keyword evidence="5" id="KW-1185">Reference proteome</keyword>
<dbReference type="SUPFAM" id="SSF52091">
    <property type="entry name" value="SpoIIaa-like"/>
    <property type="match status" value="1"/>
</dbReference>
<dbReference type="NCBIfam" id="TIGR00377">
    <property type="entry name" value="ant_ant_sig"/>
    <property type="match status" value="1"/>
</dbReference>
<dbReference type="Gene3D" id="3.30.750.24">
    <property type="entry name" value="STAS domain"/>
    <property type="match status" value="1"/>
</dbReference>
<accession>A0A6V8LVC1</accession>
<dbReference type="CDD" id="cd07043">
    <property type="entry name" value="STAS_anti-anti-sigma_factors"/>
    <property type="match status" value="1"/>
</dbReference>
<sequence length="114" mass="11989">MDFSLQTLDQGLLASLSGRLDHEGVASFEARSQGLLDAAGASCLVLDLARLDYLSSEGLRALVSLGQKARARGVSLAFCGLGGLVRDLFDISGLFQVFTVAESPQAAFRAARRG</sequence>
<dbReference type="InterPro" id="IPR036513">
    <property type="entry name" value="STAS_dom_sf"/>
</dbReference>
<protein>
    <recommendedName>
        <fullName evidence="2">Anti-sigma factor antagonist</fullName>
    </recommendedName>
</protein>
<name>A0A6V8LVC1_9BACT</name>
<comment type="caution">
    <text evidence="4">The sequence shown here is derived from an EMBL/GenBank/DDBJ whole genome shotgun (WGS) entry which is preliminary data.</text>
</comment>
<dbReference type="PANTHER" id="PTHR33495">
    <property type="entry name" value="ANTI-SIGMA FACTOR ANTAGONIST TM_1081-RELATED-RELATED"/>
    <property type="match status" value="1"/>
</dbReference>
<reference evidence="4 5" key="2">
    <citation type="submission" date="2020-05" db="EMBL/GenBank/DDBJ databases">
        <title>Draft genome sequence of Desulfovibrio sp. strainFSS-1.</title>
        <authorList>
            <person name="Shimoshige H."/>
            <person name="Kobayashi H."/>
            <person name="Maekawa T."/>
        </authorList>
    </citation>
    <scope>NUCLEOTIDE SEQUENCE [LARGE SCALE GENOMIC DNA]</scope>
    <source>
        <strain evidence="4 5">SIID29052-01</strain>
    </source>
</reference>
<proteinExistence type="inferred from homology"/>
<dbReference type="PROSITE" id="PS50801">
    <property type="entry name" value="STAS"/>
    <property type="match status" value="1"/>
</dbReference>